<dbReference type="AlphaFoldDB" id="A0A897MVA5"/>
<proteinExistence type="predicted"/>
<dbReference type="RefSeq" id="WP_238477983.1">
    <property type="nucleotide sequence ID" value="NZ_CP064786.1"/>
</dbReference>
<dbReference type="Proteomes" id="UP000663586">
    <property type="component" value="Chromosome"/>
</dbReference>
<keyword evidence="2" id="KW-1185">Reference proteome</keyword>
<dbReference type="Pfam" id="PF25926">
    <property type="entry name" value="DUF7971"/>
    <property type="match status" value="1"/>
</dbReference>
<sequence length="125" mass="14290">MDEIELYIPEGIVDALPADGEETKQDMGRAIEGWERELNAALADDEMGAVVDIIDHFEERWEAYDEYVVELRAWGQSPIYAMGWRDLHAAVIHQLYDHDELAKRIDRERNARIVDDGIRHGGGPS</sequence>
<gene>
    <name evidence="1" type="ORF">AArcS_2754</name>
</gene>
<accession>A0A897MVA5</accession>
<dbReference type="InterPro" id="IPR058277">
    <property type="entry name" value="DUF7971"/>
</dbReference>
<evidence type="ECO:0000313" key="1">
    <source>
        <dbReference type="EMBL" id="QSG03948.1"/>
    </source>
</evidence>
<name>A0A897MVA5_9EURY</name>
<reference evidence="1" key="1">
    <citation type="submission" date="2020-11" db="EMBL/GenBank/DDBJ databases">
        <title>Carbohydrate-dependent, anaerobic sulfur respiration: A novel catabolism in halophilic archaea.</title>
        <authorList>
            <person name="Sorokin D.Y."/>
            <person name="Messina E."/>
            <person name="Smedile F."/>
            <person name="La Cono V."/>
            <person name="Hallsworth J.E."/>
            <person name="Yakimov M.M."/>
        </authorList>
    </citation>
    <scope>NUCLEOTIDE SEQUENCE</scope>
    <source>
        <strain evidence="1">AArc-S</strain>
    </source>
</reference>
<dbReference type="GeneID" id="70686132"/>
<dbReference type="KEGG" id="hara:AArcS_2754"/>
<dbReference type="EMBL" id="CP064786">
    <property type="protein sequence ID" value="QSG03948.1"/>
    <property type="molecule type" value="Genomic_DNA"/>
</dbReference>
<organism evidence="1 2">
    <name type="scientific">Natranaeroarchaeum sulfidigenes</name>
    <dbReference type="NCBI Taxonomy" id="2784880"/>
    <lineage>
        <taxon>Archaea</taxon>
        <taxon>Methanobacteriati</taxon>
        <taxon>Methanobacteriota</taxon>
        <taxon>Stenosarchaea group</taxon>
        <taxon>Halobacteria</taxon>
        <taxon>Halobacteriales</taxon>
        <taxon>Natronoarchaeaceae</taxon>
        <taxon>Natranaeroarchaeum</taxon>
    </lineage>
</organism>
<protein>
    <submittedName>
        <fullName evidence="1">Uncharacterized protein</fullName>
    </submittedName>
</protein>
<evidence type="ECO:0000313" key="2">
    <source>
        <dbReference type="Proteomes" id="UP000663586"/>
    </source>
</evidence>